<evidence type="ECO:0000313" key="2">
    <source>
        <dbReference type="EMBL" id="PIR68254.1"/>
    </source>
</evidence>
<reference evidence="3" key="1">
    <citation type="submission" date="2017-09" db="EMBL/GenBank/DDBJ databases">
        <title>Depth-based differentiation of microbial function through sediment-hosted aquifers and enrichment of novel symbionts in the deep terrestrial subsurface.</title>
        <authorList>
            <person name="Probst A.J."/>
            <person name="Ladd B."/>
            <person name="Jarett J.K."/>
            <person name="Geller-Mcgrath D.E."/>
            <person name="Sieber C.M.K."/>
            <person name="Emerson J.B."/>
            <person name="Anantharaman K."/>
            <person name="Thomas B.C."/>
            <person name="Malmstrom R."/>
            <person name="Stieglmeier M."/>
            <person name="Klingl A."/>
            <person name="Woyke T."/>
            <person name="Ryan C.M."/>
            <person name="Banfield J.F."/>
        </authorList>
    </citation>
    <scope>NUCLEOTIDE SEQUENCE [LARGE SCALE GENOMIC DNA]</scope>
</reference>
<dbReference type="SMART" id="SM01321">
    <property type="entry name" value="Y1_Tnp"/>
    <property type="match status" value="1"/>
</dbReference>
<dbReference type="Gene3D" id="3.30.70.1290">
    <property type="entry name" value="Transposase IS200-like"/>
    <property type="match status" value="1"/>
</dbReference>
<dbReference type="GO" id="GO:0004803">
    <property type="term" value="F:transposase activity"/>
    <property type="evidence" value="ECO:0007669"/>
    <property type="project" value="InterPro"/>
</dbReference>
<gene>
    <name evidence="2" type="ORF">COU49_02155</name>
</gene>
<dbReference type="Proteomes" id="UP000230094">
    <property type="component" value="Unassembled WGS sequence"/>
</dbReference>
<name>A0A2H0TCY5_9BACT</name>
<dbReference type="SUPFAM" id="SSF143422">
    <property type="entry name" value="Transposase IS200-like"/>
    <property type="match status" value="1"/>
</dbReference>
<protein>
    <recommendedName>
        <fullName evidence="1">Transposase IS200-like domain-containing protein</fullName>
    </recommendedName>
</protein>
<dbReference type="GO" id="GO:0003677">
    <property type="term" value="F:DNA binding"/>
    <property type="evidence" value="ECO:0007669"/>
    <property type="project" value="InterPro"/>
</dbReference>
<dbReference type="InterPro" id="IPR002686">
    <property type="entry name" value="Transposase_17"/>
</dbReference>
<accession>A0A2H0TCY5</accession>
<evidence type="ECO:0000259" key="1">
    <source>
        <dbReference type="SMART" id="SM01321"/>
    </source>
</evidence>
<dbReference type="AlphaFoldDB" id="A0A2H0TCY5"/>
<dbReference type="PANTHER" id="PTHR34322:SF2">
    <property type="entry name" value="TRANSPOSASE IS200-LIKE DOMAIN-CONTAINING PROTEIN"/>
    <property type="match status" value="1"/>
</dbReference>
<dbReference type="EMBL" id="PFCQ01000012">
    <property type="protein sequence ID" value="PIR68254.1"/>
    <property type="molecule type" value="Genomic_DNA"/>
</dbReference>
<dbReference type="PANTHER" id="PTHR34322">
    <property type="entry name" value="TRANSPOSASE, Y1_TNP DOMAIN-CONTAINING"/>
    <property type="match status" value="1"/>
</dbReference>
<sequence>MCSLCYNYYMRKIKISPGEYYHIYNRGINKQKIFLDMSDYARFLFCLLYFQSENTFNNFGHYVSFFKKSKKFNLSLKTMSKIISNRFVELTNFCLMPNHFHITVLEVDEKGISTYMQRVLNSYTKYFNTKYKRSGHLFQGPYQIVYIKDNEQLLYLSTYIHKNPQEIKEIKKYDWKNYFWSSYQDYVKENRWGEVLRTDIILGQFKDENEYADFVKTSPAKIVDTRCPL</sequence>
<feature type="domain" description="Transposase IS200-like" evidence="1">
    <location>
        <begin position="16"/>
        <end position="163"/>
    </location>
</feature>
<dbReference type="GO" id="GO:0006313">
    <property type="term" value="P:DNA transposition"/>
    <property type="evidence" value="ECO:0007669"/>
    <property type="project" value="InterPro"/>
</dbReference>
<evidence type="ECO:0000313" key="3">
    <source>
        <dbReference type="Proteomes" id="UP000230094"/>
    </source>
</evidence>
<organism evidence="2 3">
    <name type="scientific">Candidatus Nomurabacteria bacterium CG10_big_fil_rev_8_21_14_0_10_35_16</name>
    <dbReference type="NCBI Taxonomy" id="1974731"/>
    <lineage>
        <taxon>Bacteria</taxon>
        <taxon>Candidatus Nomuraibacteriota</taxon>
    </lineage>
</organism>
<proteinExistence type="predicted"/>
<dbReference type="InterPro" id="IPR036515">
    <property type="entry name" value="Transposase_17_sf"/>
</dbReference>
<dbReference type="Pfam" id="PF01797">
    <property type="entry name" value="Y1_Tnp"/>
    <property type="match status" value="1"/>
</dbReference>
<comment type="caution">
    <text evidence="2">The sequence shown here is derived from an EMBL/GenBank/DDBJ whole genome shotgun (WGS) entry which is preliminary data.</text>
</comment>